<proteinExistence type="predicted"/>
<evidence type="ECO:0000313" key="2">
    <source>
        <dbReference type="Proteomes" id="UP000000739"/>
    </source>
</evidence>
<accession>B8FKM6</accession>
<organism evidence="1 2">
    <name type="scientific">Desulfatibacillum aliphaticivorans</name>
    <dbReference type="NCBI Taxonomy" id="218208"/>
    <lineage>
        <taxon>Bacteria</taxon>
        <taxon>Pseudomonadati</taxon>
        <taxon>Thermodesulfobacteriota</taxon>
        <taxon>Desulfobacteria</taxon>
        <taxon>Desulfobacterales</taxon>
        <taxon>Desulfatibacillaceae</taxon>
        <taxon>Desulfatibacillum</taxon>
    </lineage>
</organism>
<dbReference type="eggNOG" id="COG1207">
    <property type="taxonomic scope" value="Bacteria"/>
</dbReference>
<dbReference type="InterPro" id="IPR011004">
    <property type="entry name" value="Trimer_LpxA-like_sf"/>
</dbReference>
<evidence type="ECO:0000313" key="1">
    <source>
        <dbReference type="EMBL" id="ACL01841.1"/>
    </source>
</evidence>
<dbReference type="RefSeq" id="WP_012609281.1">
    <property type="nucleotide sequence ID" value="NC_011768.1"/>
</dbReference>
<dbReference type="Proteomes" id="UP000000739">
    <property type="component" value="Chromosome"/>
</dbReference>
<dbReference type="HOGENOM" id="CLU_675648_0_0_7"/>
<protein>
    <submittedName>
        <fullName evidence="1">UDP-N-acetylglucosamine pyrophosphorylase</fullName>
    </submittedName>
</protein>
<dbReference type="EMBL" id="CP001322">
    <property type="protein sequence ID" value="ACL01841.1"/>
    <property type="molecule type" value="Genomic_DNA"/>
</dbReference>
<dbReference type="Gene3D" id="2.160.10.10">
    <property type="entry name" value="Hexapeptide repeat proteins"/>
    <property type="match status" value="1"/>
</dbReference>
<gene>
    <name evidence="1" type="ordered locus">Dalk_0131</name>
</gene>
<reference evidence="1 2" key="1">
    <citation type="journal article" date="2012" name="Environ. Microbiol.">
        <title>The genome sequence of Desulfatibacillum alkenivorans AK-01: a blueprint for anaerobic alkane oxidation.</title>
        <authorList>
            <person name="Callaghan A.V."/>
            <person name="Morris B.E."/>
            <person name="Pereira I.A."/>
            <person name="McInerney M.J."/>
            <person name="Austin R.N."/>
            <person name="Groves J.T."/>
            <person name="Kukor J.J."/>
            <person name="Suflita J.M."/>
            <person name="Young L.Y."/>
            <person name="Zylstra G.J."/>
            <person name="Wawrik B."/>
        </authorList>
    </citation>
    <scope>NUCLEOTIDE SEQUENCE [LARGE SCALE GENOMIC DNA]</scope>
    <source>
        <strain evidence="1 2">AK-01</strain>
    </source>
</reference>
<keyword evidence="2" id="KW-1185">Reference proteome</keyword>
<name>B8FKM6_DESAL</name>
<dbReference type="SUPFAM" id="SSF51161">
    <property type="entry name" value="Trimeric LpxA-like enzymes"/>
    <property type="match status" value="1"/>
</dbReference>
<dbReference type="KEGG" id="dal:Dalk_0131"/>
<sequence length="407" mass="43586">MANKQIDILLNSGVAMPHPESVFVGEEVNPARISGRGVVIHPGCRITGASTCILDGAVLGEEAPATVQDCQIGPKVKLKGGFFQGAVFLDEASMGSCAHVRPGTILEEQASGAHSVGLKQTILFPFVTLGSLINFCDCLMAGGTDRKNHSEVGSSFIHFNYTPQQDKATASMIGDVARGVMLNQPPIFLGGQGGLVGPCRIEYGNTTAAGTVWRKDVSKPGNLLMERAAPKASMPFTPGVYRAVKRIAANNLAYTADLLALRLWYVHVRSCFYKTDLEKALFEGLLKACDKALDERVKRFNAFCGKLEKSNEILRKAGQGSDALFAQKTELAEKADKVSACLEKWKSAAQAPNGGESFITLAQTGQGAYLDFIKSLSPEQAAQGTAWLNGFIEKILEESLAIIPSCR</sequence>
<dbReference type="AlphaFoldDB" id="B8FKM6"/>